<sequence>MAKNYGSMTIPQLKLELDKFGAKKSGRKRELVERLEAYARNAHCSRAEPAGQDYTMDLPDPDSYQDLNSDKSFPGSPLNEITTYLSQFNKNIESKAKNLYNDGFIRYLRTTEYNSLWYVRGAIRAEMSKSIVYIIDIEIGQDGSVLKCQCECEAGMGPFAHCKHVSTALYACACFKQHGSIKTEQTCTQRLQTFHRVKPHKGSPMKVVNLDMPGCDEVCNLPEGFDPRPEEFRNHPGYKSWFQNVCLSFKGISKTPIYQTFPPANMTGFDIDHDYLQYQGSFECLQQLNVTKISEEEARILNIKTADQALSNLWHEERCKRIHSSVFGRICKMTERTNPEKLAESLVTKALRLRTSPILHGQKFEKVAVKKFEEITGQTVHPTVDRNDKFISEMLKKLDSFYEKCFKPALLEKRFFKSYQDCHCQK</sequence>
<dbReference type="PANTHER" id="PTHR47526">
    <property type="entry name" value="ATP-DEPENDENT DNA HELICASE"/>
    <property type="match status" value="1"/>
</dbReference>
<dbReference type="InterPro" id="IPR003034">
    <property type="entry name" value="SAP_dom"/>
</dbReference>
<evidence type="ECO:0000313" key="5">
    <source>
        <dbReference type="Proteomes" id="UP000005408"/>
    </source>
</evidence>
<dbReference type="AlphaFoldDB" id="A0A8W8LJY6"/>
<keyword evidence="1" id="KW-0863">Zinc-finger</keyword>
<dbReference type="InterPro" id="IPR036361">
    <property type="entry name" value="SAP_dom_sf"/>
</dbReference>
<dbReference type="Pfam" id="PF02037">
    <property type="entry name" value="SAP"/>
    <property type="match status" value="1"/>
</dbReference>
<keyword evidence="1" id="KW-0479">Metal-binding</keyword>
<name>A0A8W8LJY6_MAGGI</name>
<evidence type="ECO:0000259" key="3">
    <source>
        <dbReference type="PROSITE" id="PS50966"/>
    </source>
</evidence>
<dbReference type="GO" id="GO:0006281">
    <property type="term" value="P:DNA repair"/>
    <property type="evidence" value="ECO:0007669"/>
    <property type="project" value="UniProtKB-ARBA"/>
</dbReference>
<feature type="domain" description="SAP" evidence="2">
    <location>
        <begin position="5"/>
        <end position="39"/>
    </location>
</feature>
<keyword evidence="5" id="KW-1185">Reference proteome</keyword>
<dbReference type="SUPFAM" id="SSF68906">
    <property type="entry name" value="SAP domain"/>
    <property type="match status" value="1"/>
</dbReference>
<dbReference type="PROSITE" id="PS50966">
    <property type="entry name" value="ZF_SWIM"/>
    <property type="match status" value="1"/>
</dbReference>
<dbReference type="PANTHER" id="PTHR47526:SF3">
    <property type="entry name" value="PHD-TYPE DOMAIN-CONTAINING PROTEIN"/>
    <property type="match status" value="1"/>
</dbReference>
<protein>
    <recommendedName>
        <fullName evidence="6">SWIM-type domain-containing protein</fullName>
    </recommendedName>
</protein>
<evidence type="ECO:0000313" key="4">
    <source>
        <dbReference type="EnsemblMetazoa" id="G28312.1:cds"/>
    </source>
</evidence>
<dbReference type="EnsemblMetazoa" id="G28312.1">
    <property type="protein sequence ID" value="G28312.1:cds"/>
    <property type="gene ID" value="G28312"/>
</dbReference>
<dbReference type="InterPro" id="IPR011335">
    <property type="entry name" value="Restrct_endonuc-II-like"/>
</dbReference>
<dbReference type="SUPFAM" id="SSF52980">
    <property type="entry name" value="Restriction endonuclease-like"/>
    <property type="match status" value="1"/>
</dbReference>
<dbReference type="GO" id="GO:0008270">
    <property type="term" value="F:zinc ion binding"/>
    <property type="evidence" value="ECO:0007669"/>
    <property type="project" value="UniProtKB-KW"/>
</dbReference>
<dbReference type="InterPro" id="IPR011604">
    <property type="entry name" value="PDDEXK-like_dom_sf"/>
</dbReference>
<dbReference type="InterPro" id="IPR007527">
    <property type="entry name" value="Znf_SWIM"/>
</dbReference>
<dbReference type="Gene3D" id="3.90.320.10">
    <property type="match status" value="1"/>
</dbReference>
<feature type="domain" description="SWIM-type" evidence="3">
    <location>
        <begin position="133"/>
        <end position="173"/>
    </location>
</feature>
<reference evidence="4" key="1">
    <citation type="submission" date="2022-08" db="UniProtKB">
        <authorList>
            <consortium name="EnsemblMetazoa"/>
        </authorList>
    </citation>
    <scope>IDENTIFICATION</scope>
    <source>
        <strain evidence="4">05x7-T-G4-1.051#20</strain>
    </source>
</reference>
<dbReference type="PROSITE" id="PS50800">
    <property type="entry name" value="SAP"/>
    <property type="match status" value="1"/>
</dbReference>
<dbReference type="Gene3D" id="1.10.720.30">
    <property type="entry name" value="SAP domain"/>
    <property type="match status" value="1"/>
</dbReference>
<dbReference type="SMART" id="SM00513">
    <property type="entry name" value="SAP"/>
    <property type="match status" value="1"/>
</dbReference>
<evidence type="ECO:0000259" key="2">
    <source>
        <dbReference type="PROSITE" id="PS50800"/>
    </source>
</evidence>
<dbReference type="Proteomes" id="UP000005408">
    <property type="component" value="Unassembled WGS sequence"/>
</dbReference>
<evidence type="ECO:0000256" key="1">
    <source>
        <dbReference type="PROSITE-ProRule" id="PRU00325"/>
    </source>
</evidence>
<accession>A0A8W8LJY6</accession>
<evidence type="ECO:0008006" key="6">
    <source>
        <dbReference type="Google" id="ProtNLM"/>
    </source>
</evidence>
<proteinExistence type="predicted"/>
<keyword evidence="1" id="KW-0862">Zinc</keyword>
<organism evidence="4 5">
    <name type="scientific">Magallana gigas</name>
    <name type="common">Pacific oyster</name>
    <name type="synonym">Crassostrea gigas</name>
    <dbReference type="NCBI Taxonomy" id="29159"/>
    <lineage>
        <taxon>Eukaryota</taxon>
        <taxon>Metazoa</taxon>
        <taxon>Spiralia</taxon>
        <taxon>Lophotrochozoa</taxon>
        <taxon>Mollusca</taxon>
        <taxon>Bivalvia</taxon>
        <taxon>Autobranchia</taxon>
        <taxon>Pteriomorphia</taxon>
        <taxon>Ostreida</taxon>
        <taxon>Ostreoidea</taxon>
        <taxon>Ostreidae</taxon>
        <taxon>Magallana</taxon>
    </lineage>
</organism>